<accession>A0A6A4SWZ6</accession>
<dbReference type="EMBL" id="VEVO01000011">
    <property type="protein sequence ID" value="KAF0034592.1"/>
    <property type="molecule type" value="Genomic_DNA"/>
</dbReference>
<gene>
    <name evidence="2" type="ORF">F2P81_012350</name>
</gene>
<dbReference type="Proteomes" id="UP000438429">
    <property type="component" value="Unassembled WGS sequence"/>
</dbReference>
<dbReference type="AlphaFoldDB" id="A0A6A4SWZ6"/>
<evidence type="ECO:0000313" key="3">
    <source>
        <dbReference type="Proteomes" id="UP000438429"/>
    </source>
</evidence>
<sequence>MRSYDMPSASIFYEAVFSLPDITYQTVFNKTEYRSMMEIYALSNSNLQISAIITITDTDFEVYKLKFNMAPFVDRGSVEPNNNTNIDNNNHRLMNDCRDGEGDRRD</sequence>
<reference evidence="2 3" key="1">
    <citation type="submission" date="2019-06" db="EMBL/GenBank/DDBJ databases">
        <title>Draft genomes of female and male turbot (Scophthalmus maximus).</title>
        <authorList>
            <person name="Xu H."/>
            <person name="Xu X.-W."/>
            <person name="Shao C."/>
            <person name="Chen S."/>
        </authorList>
    </citation>
    <scope>NUCLEOTIDE SEQUENCE [LARGE SCALE GENOMIC DNA]</scope>
    <source>
        <strain evidence="2">Ysfricsl-2016a</strain>
        <tissue evidence="2">Blood</tissue>
    </source>
</reference>
<feature type="compositionally biased region" description="Basic and acidic residues" evidence="1">
    <location>
        <begin position="89"/>
        <end position="106"/>
    </location>
</feature>
<feature type="region of interest" description="Disordered" evidence="1">
    <location>
        <begin position="78"/>
        <end position="106"/>
    </location>
</feature>
<protein>
    <submittedName>
        <fullName evidence="2">Uncharacterized protein</fullName>
    </submittedName>
</protein>
<organism evidence="2 3">
    <name type="scientific">Scophthalmus maximus</name>
    <name type="common">Turbot</name>
    <name type="synonym">Psetta maxima</name>
    <dbReference type="NCBI Taxonomy" id="52904"/>
    <lineage>
        <taxon>Eukaryota</taxon>
        <taxon>Metazoa</taxon>
        <taxon>Chordata</taxon>
        <taxon>Craniata</taxon>
        <taxon>Vertebrata</taxon>
        <taxon>Euteleostomi</taxon>
        <taxon>Actinopterygii</taxon>
        <taxon>Neopterygii</taxon>
        <taxon>Teleostei</taxon>
        <taxon>Neoteleostei</taxon>
        <taxon>Acanthomorphata</taxon>
        <taxon>Carangaria</taxon>
        <taxon>Pleuronectiformes</taxon>
        <taxon>Pleuronectoidei</taxon>
        <taxon>Scophthalmidae</taxon>
        <taxon>Scophthalmus</taxon>
    </lineage>
</organism>
<evidence type="ECO:0000256" key="1">
    <source>
        <dbReference type="SAM" id="MobiDB-lite"/>
    </source>
</evidence>
<comment type="caution">
    <text evidence="2">The sequence shown here is derived from an EMBL/GenBank/DDBJ whole genome shotgun (WGS) entry which is preliminary data.</text>
</comment>
<evidence type="ECO:0000313" key="2">
    <source>
        <dbReference type="EMBL" id="KAF0034592.1"/>
    </source>
</evidence>
<name>A0A6A4SWZ6_SCOMX</name>
<proteinExistence type="predicted"/>